<keyword evidence="1" id="KW-0472">Membrane</keyword>
<accession>A0A3D8J6G9</accession>
<keyword evidence="4" id="KW-1185">Reference proteome</keyword>
<keyword evidence="1" id="KW-0812">Transmembrane</keyword>
<keyword evidence="1" id="KW-1133">Transmembrane helix</keyword>
<sequence>MAKCVELDSAIIVLEDDVMFMPHFLQGLEEIISSSLSFIRFYFLDKKRMKFVYRIRDTSFYYTLKNLNGTQGYYITPKAAKKFIEPKILGFSCRCVNGVCCAYKSG</sequence>
<dbReference type="EMBL" id="NXLW01000003">
    <property type="protein sequence ID" value="RDU73089.1"/>
    <property type="molecule type" value="Genomic_DNA"/>
</dbReference>
<evidence type="ECO:0000256" key="1">
    <source>
        <dbReference type="SAM" id="Phobius"/>
    </source>
</evidence>
<organism evidence="3 4">
    <name type="scientific">Helicobacter aurati</name>
    <dbReference type="NCBI Taxonomy" id="137778"/>
    <lineage>
        <taxon>Bacteria</taxon>
        <taxon>Pseudomonadati</taxon>
        <taxon>Campylobacterota</taxon>
        <taxon>Epsilonproteobacteria</taxon>
        <taxon>Campylobacterales</taxon>
        <taxon>Helicobacteraceae</taxon>
        <taxon>Helicobacter</taxon>
    </lineage>
</organism>
<dbReference type="Proteomes" id="UP000256424">
    <property type="component" value="Unassembled WGS sequence"/>
</dbReference>
<feature type="transmembrane region" description="Helical" evidence="1">
    <location>
        <begin position="24"/>
        <end position="44"/>
    </location>
</feature>
<proteinExistence type="predicted"/>
<protein>
    <recommendedName>
        <fullName evidence="2">Glycosyl transferase family 25 domain-containing protein</fullName>
    </recommendedName>
</protein>
<evidence type="ECO:0000259" key="2">
    <source>
        <dbReference type="Pfam" id="PF01755"/>
    </source>
</evidence>
<dbReference type="Pfam" id="PF01755">
    <property type="entry name" value="Glyco_transf_25"/>
    <property type="match status" value="1"/>
</dbReference>
<evidence type="ECO:0000313" key="4">
    <source>
        <dbReference type="Proteomes" id="UP000256424"/>
    </source>
</evidence>
<feature type="domain" description="Glycosyl transferase family 25" evidence="2">
    <location>
        <begin position="3"/>
        <end position="85"/>
    </location>
</feature>
<evidence type="ECO:0000313" key="3">
    <source>
        <dbReference type="EMBL" id="RDU73089.1"/>
    </source>
</evidence>
<gene>
    <name evidence="3" type="ORF">CQA66_02340</name>
</gene>
<dbReference type="InterPro" id="IPR002654">
    <property type="entry name" value="Glyco_trans_25"/>
</dbReference>
<dbReference type="AlphaFoldDB" id="A0A3D8J6G9"/>
<comment type="caution">
    <text evidence="3">The sequence shown here is derived from an EMBL/GenBank/DDBJ whole genome shotgun (WGS) entry which is preliminary data.</text>
</comment>
<reference evidence="3 4" key="1">
    <citation type="submission" date="2018-04" db="EMBL/GenBank/DDBJ databases">
        <title>Novel Campyloabacter and Helicobacter Species and Strains.</title>
        <authorList>
            <person name="Mannion A.J."/>
            <person name="Shen Z."/>
            <person name="Fox J.G."/>
        </authorList>
    </citation>
    <scope>NUCLEOTIDE SEQUENCE [LARGE SCALE GENOMIC DNA]</scope>
    <source>
        <strain evidence="3 4">MIT 97-5075</strain>
    </source>
</reference>
<name>A0A3D8J6G9_9HELI</name>